<reference evidence="1" key="1">
    <citation type="journal article" date="2019" name="Sci. Rep.">
        <title>Draft genome of Tanacetum cinerariifolium, the natural source of mosquito coil.</title>
        <authorList>
            <person name="Yamashiro T."/>
            <person name="Shiraishi A."/>
            <person name="Satake H."/>
            <person name="Nakayama K."/>
        </authorList>
    </citation>
    <scope>NUCLEOTIDE SEQUENCE</scope>
</reference>
<feature type="non-terminal residue" evidence="1">
    <location>
        <position position="1"/>
    </location>
</feature>
<comment type="caution">
    <text evidence="1">The sequence shown here is derived from an EMBL/GenBank/DDBJ whole genome shotgun (WGS) entry which is preliminary data.</text>
</comment>
<sequence length="62" mass="6966">TQPPIIPPNVEEDNHDIEVAHMRNDPLFDMPIPEVASDQSSSTVLSHIIVHPDHQIPQHNSK</sequence>
<dbReference type="AlphaFoldDB" id="A0A699QKQ2"/>
<gene>
    <name evidence="1" type="ORF">Tci_843834</name>
</gene>
<proteinExistence type="predicted"/>
<dbReference type="EMBL" id="BKCJ011035261">
    <property type="protein sequence ID" value="GFC71864.1"/>
    <property type="molecule type" value="Genomic_DNA"/>
</dbReference>
<organism evidence="1">
    <name type="scientific">Tanacetum cinerariifolium</name>
    <name type="common">Dalmatian daisy</name>
    <name type="synonym">Chrysanthemum cinerariifolium</name>
    <dbReference type="NCBI Taxonomy" id="118510"/>
    <lineage>
        <taxon>Eukaryota</taxon>
        <taxon>Viridiplantae</taxon>
        <taxon>Streptophyta</taxon>
        <taxon>Embryophyta</taxon>
        <taxon>Tracheophyta</taxon>
        <taxon>Spermatophyta</taxon>
        <taxon>Magnoliopsida</taxon>
        <taxon>eudicotyledons</taxon>
        <taxon>Gunneridae</taxon>
        <taxon>Pentapetalae</taxon>
        <taxon>asterids</taxon>
        <taxon>campanulids</taxon>
        <taxon>Asterales</taxon>
        <taxon>Asteraceae</taxon>
        <taxon>Asteroideae</taxon>
        <taxon>Anthemideae</taxon>
        <taxon>Anthemidinae</taxon>
        <taxon>Tanacetum</taxon>
    </lineage>
</organism>
<name>A0A699QKQ2_TANCI</name>
<accession>A0A699QKQ2</accession>
<protein>
    <submittedName>
        <fullName evidence="1">Uncharacterized protein</fullName>
    </submittedName>
</protein>
<evidence type="ECO:0000313" key="1">
    <source>
        <dbReference type="EMBL" id="GFC71864.1"/>
    </source>
</evidence>